<name>A0A0L8AGH8_9BACT</name>
<dbReference type="EMBL" id="JSVA01000033">
    <property type="protein sequence ID" value="KOF01391.1"/>
    <property type="molecule type" value="Genomic_DNA"/>
</dbReference>
<protein>
    <submittedName>
        <fullName evidence="1">Uncharacterized protein</fullName>
    </submittedName>
</protein>
<dbReference type="AlphaFoldDB" id="A0A0L8AGH8"/>
<dbReference type="Proteomes" id="UP000036908">
    <property type="component" value="Unassembled WGS sequence"/>
</dbReference>
<evidence type="ECO:0000313" key="2">
    <source>
        <dbReference type="Proteomes" id="UP000036908"/>
    </source>
</evidence>
<dbReference type="PATRIC" id="fig|1566026.4.peg.2182"/>
<dbReference type="RefSeq" id="WP_053225088.1">
    <property type="nucleotide sequence ID" value="NZ_JSVA01000033.1"/>
</dbReference>
<dbReference type="OrthoDB" id="6400584at2"/>
<gene>
    <name evidence="1" type="ORF">OB69_17710</name>
</gene>
<reference evidence="2" key="1">
    <citation type="submission" date="2014-11" db="EMBL/GenBank/DDBJ databases">
        <title>Genome sequencing of Roseivirga sp. D-25.</title>
        <authorList>
            <person name="Selvaratnam C."/>
            <person name="Thevarajoo S."/>
            <person name="Goh K.M."/>
            <person name="Eee R."/>
            <person name="Chan K.-G."/>
            <person name="Chong C.S."/>
        </authorList>
    </citation>
    <scope>NUCLEOTIDE SEQUENCE [LARGE SCALE GENOMIC DNA]</scope>
    <source>
        <strain evidence="2">D-25</strain>
    </source>
</reference>
<keyword evidence="2" id="KW-1185">Reference proteome</keyword>
<evidence type="ECO:0000313" key="1">
    <source>
        <dbReference type="EMBL" id="KOF01391.1"/>
    </source>
</evidence>
<organism evidence="1 2">
    <name type="scientific">Roseivirga seohaensis subsp. aquiponti</name>
    <dbReference type="NCBI Taxonomy" id="1566026"/>
    <lineage>
        <taxon>Bacteria</taxon>
        <taxon>Pseudomonadati</taxon>
        <taxon>Bacteroidota</taxon>
        <taxon>Cytophagia</taxon>
        <taxon>Cytophagales</taxon>
        <taxon>Roseivirgaceae</taxon>
        <taxon>Roseivirga</taxon>
    </lineage>
</organism>
<sequence length="137" mass="15907">MKTNFEIEENYAVQLNGTHIDLHNNFDFIGLSKNGKNITVDFKRTTGDWVKNDEFKSLKFEFKNVSYEYYEDGDSEALKEDTERLGEITFFPADSREINDGIIPQFKPKMNDDIIMFFEDGRVIRVGCEVIKLTTGN</sequence>
<comment type="caution">
    <text evidence="1">The sequence shown here is derived from an EMBL/GenBank/DDBJ whole genome shotgun (WGS) entry which is preliminary data.</text>
</comment>
<accession>A0A0L8AGH8</accession>
<proteinExistence type="predicted"/>